<evidence type="ECO:0000259" key="5">
    <source>
        <dbReference type="Pfam" id="PF13632"/>
    </source>
</evidence>
<dbReference type="SUPFAM" id="SSF53448">
    <property type="entry name" value="Nucleotide-diphospho-sugar transferases"/>
    <property type="match status" value="1"/>
</dbReference>
<protein>
    <submittedName>
        <fullName evidence="6">Glycosyltransferase family 2 protein</fullName>
    </submittedName>
</protein>
<dbReference type="GO" id="GO:0016757">
    <property type="term" value="F:glycosyltransferase activity"/>
    <property type="evidence" value="ECO:0007669"/>
    <property type="project" value="UniProtKB-KW"/>
</dbReference>
<dbReference type="KEGG" id="aez:C3E78_09050"/>
<evidence type="ECO:0000313" key="6">
    <source>
        <dbReference type="EMBL" id="AWB92334.1"/>
    </source>
</evidence>
<feature type="transmembrane region" description="Helical" evidence="4">
    <location>
        <begin position="211"/>
        <end position="232"/>
    </location>
</feature>
<reference evidence="7" key="1">
    <citation type="submission" date="2018-01" db="EMBL/GenBank/DDBJ databases">
        <authorList>
            <person name="Li J."/>
        </authorList>
    </citation>
    <scope>NUCLEOTIDE SEQUENCE [LARGE SCALE GENOMIC DNA]</scope>
    <source>
        <strain evidence="7">592</strain>
    </source>
</reference>
<dbReference type="InterPro" id="IPR001173">
    <property type="entry name" value="Glyco_trans_2-like"/>
</dbReference>
<dbReference type="InterPro" id="IPR029044">
    <property type="entry name" value="Nucleotide-diphossugar_trans"/>
</dbReference>
<evidence type="ECO:0000256" key="3">
    <source>
        <dbReference type="ARBA" id="ARBA00022679"/>
    </source>
</evidence>
<proteinExistence type="inferred from homology"/>
<keyword evidence="4" id="KW-0812">Transmembrane</keyword>
<keyword evidence="4" id="KW-0472">Membrane</keyword>
<evidence type="ECO:0000256" key="1">
    <source>
        <dbReference type="ARBA" id="ARBA00006739"/>
    </source>
</evidence>
<dbReference type="CDD" id="cd06423">
    <property type="entry name" value="CESA_like"/>
    <property type="match status" value="1"/>
</dbReference>
<feature type="transmembrane region" description="Helical" evidence="4">
    <location>
        <begin position="71"/>
        <end position="91"/>
    </location>
</feature>
<gene>
    <name evidence="6" type="ORF">C3E78_09050</name>
</gene>
<feature type="transmembrane region" description="Helical" evidence="4">
    <location>
        <begin position="534"/>
        <end position="553"/>
    </location>
</feature>
<keyword evidence="2" id="KW-0328">Glycosyltransferase</keyword>
<dbReference type="Proteomes" id="UP000244384">
    <property type="component" value="Chromosome"/>
</dbReference>
<keyword evidence="7" id="KW-1185">Reference proteome</keyword>
<evidence type="ECO:0000256" key="4">
    <source>
        <dbReference type="SAM" id="Phobius"/>
    </source>
</evidence>
<feature type="transmembrane region" description="Helical" evidence="4">
    <location>
        <begin position="98"/>
        <end position="123"/>
    </location>
</feature>
<accession>A0A2S0WM48</accession>
<sequence length="603" mass="65115">MPQAVRNHYRSVDSAPVEFSLDRPASVVNGFFVSFVALGLLVLLAVTLLAREGPLGDHRDVVVFGASGDETLIPVRLFLVVFFVVFSLHLGTNAWRRALVLAELCAGLIVISLAVDTVALLIRRLWSVDVPTVDQQAVSAVLALALFPVVILRNAQLPDPVTTPATGVTSVSAWLRFLAPMVAAIVLARVIATQAEPVVTWLRDVALLGGVGPGVFLVQQLFVLLAGAIGVVRIGMSRRSVFAPPVAVIVPAHNEAHGIARTIAALDRAAGAYRGSVRLYVVENVSSDDTAAVAQNAIDASGNLGGTLLSCRTPGKAPALNYGLGHVEEPFVVRIDADAVIGENCLRDTMRHFADDRVGAVGGMPLPAHTGTFIDRVRYVEVLVRHGFHQVSRTGYDGIVGVPGMFTAIRRSALVQAGPIAQGINGEDTDICMRLSSLGYRCLVDPAAQYRTETPDSWAQLREQRLRWFRSTYHVAARQRHVLLHGVSMASAVVLPLGLVNSARRAMLAPVLVFALLVLGVFSPTFHGLHWQPVLAVVIGLPALVAIVVSFLLRRPRAVLYVPEYLAFRLVRSYFTLEALLSLRFLPLDPPWRSRPAERAADR</sequence>
<feature type="transmembrane region" description="Helical" evidence="4">
    <location>
        <begin position="173"/>
        <end position="191"/>
    </location>
</feature>
<evidence type="ECO:0000313" key="7">
    <source>
        <dbReference type="Proteomes" id="UP000244384"/>
    </source>
</evidence>
<organism evidence="6 7">
    <name type="scientific">Aeromicrobium chenweiae</name>
    <dbReference type="NCBI Taxonomy" id="2079793"/>
    <lineage>
        <taxon>Bacteria</taxon>
        <taxon>Bacillati</taxon>
        <taxon>Actinomycetota</taxon>
        <taxon>Actinomycetes</taxon>
        <taxon>Propionibacteriales</taxon>
        <taxon>Nocardioidaceae</taxon>
        <taxon>Aeromicrobium</taxon>
    </lineage>
</organism>
<dbReference type="Gene3D" id="3.90.550.10">
    <property type="entry name" value="Spore Coat Polysaccharide Biosynthesis Protein SpsA, Chain A"/>
    <property type="match status" value="1"/>
</dbReference>
<dbReference type="AlphaFoldDB" id="A0A2S0WM48"/>
<feature type="transmembrane region" description="Helical" evidence="4">
    <location>
        <begin position="31"/>
        <end position="51"/>
    </location>
</feature>
<comment type="similarity">
    <text evidence="1">Belongs to the glycosyltransferase 2 family.</text>
</comment>
<keyword evidence="4" id="KW-1133">Transmembrane helix</keyword>
<evidence type="ECO:0000256" key="2">
    <source>
        <dbReference type="ARBA" id="ARBA00022676"/>
    </source>
</evidence>
<feature type="transmembrane region" description="Helical" evidence="4">
    <location>
        <begin position="135"/>
        <end position="152"/>
    </location>
</feature>
<dbReference type="EMBL" id="CP026952">
    <property type="protein sequence ID" value="AWB92334.1"/>
    <property type="molecule type" value="Genomic_DNA"/>
</dbReference>
<dbReference type="Pfam" id="PF13632">
    <property type="entry name" value="Glyco_trans_2_3"/>
    <property type="match status" value="1"/>
</dbReference>
<feature type="domain" description="Glycosyltransferase 2-like" evidence="5">
    <location>
        <begin position="332"/>
        <end position="521"/>
    </location>
</feature>
<keyword evidence="3 6" id="KW-0808">Transferase</keyword>
<dbReference type="PANTHER" id="PTHR43630">
    <property type="entry name" value="POLY-BETA-1,6-N-ACETYL-D-GLUCOSAMINE SYNTHASE"/>
    <property type="match status" value="1"/>
</dbReference>
<dbReference type="PANTHER" id="PTHR43630:SF1">
    <property type="entry name" value="POLY-BETA-1,6-N-ACETYL-D-GLUCOSAMINE SYNTHASE"/>
    <property type="match status" value="1"/>
</dbReference>
<feature type="transmembrane region" description="Helical" evidence="4">
    <location>
        <begin position="506"/>
        <end position="522"/>
    </location>
</feature>
<name>A0A2S0WM48_9ACTN</name>